<comment type="caution">
    <text evidence="2">The sequence shown here is derived from an EMBL/GenBank/DDBJ whole genome shotgun (WGS) entry which is preliminary data.</text>
</comment>
<evidence type="ECO:0000313" key="2">
    <source>
        <dbReference type="EMBL" id="CAB9522638.1"/>
    </source>
</evidence>
<keyword evidence="1" id="KW-1133">Transmembrane helix</keyword>
<protein>
    <submittedName>
        <fullName evidence="2">Uncharacterized protein</fullName>
    </submittedName>
</protein>
<dbReference type="AlphaFoldDB" id="A0A9N8HPG2"/>
<keyword evidence="3" id="KW-1185">Reference proteome</keyword>
<feature type="transmembrane region" description="Helical" evidence="1">
    <location>
        <begin position="60"/>
        <end position="82"/>
    </location>
</feature>
<keyword evidence="1" id="KW-0812">Transmembrane</keyword>
<sequence length="102" mass="11621">MTEYGERSPLLPTESPRQTENQEIIEANYHCPSHFELEDADDGHPSSRQKRRPATLTDKAVLVALWTMVGLTFAACYSVLWWQRKSAQAFASTNFVTITDYP</sequence>
<proteinExistence type="predicted"/>
<accession>A0A9N8HPG2</accession>
<reference evidence="2" key="1">
    <citation type="submission" date="2020-06" db="EMBL/GenBank/DDBJ databases">
        <authorList>
            <consortium name="Plant Systems Biology data submission"/>
        </authorList>
    </citation>
    <scope>NUCLEOTIDE SEQUENCE</scope>
    <source>
        <strain evidence="2">D6</strain>
    </source>
</reference>
<gene>
    <name evidence="2" type="ORF">SEMRO_1325_G262930.1</name>
</gene>
<dbReference type="EMBL" id="CAICTM010001323">
    <property type="protein sequence ID" value="CAB9522638.1"/>
    <property type="molecule type" value="Genomic_DNA"/>
</dbReference>
<dbReference type="Proteomes" id="UP001153069">
    <property type="component" value="Unassembled WGS sequence"/>
</dbReference>
<evidence type="ECO:0000313" key="3">
    <source>
        <dbReference type="Proteomes" id="UP001153069"/>
    </source>
</evidence>
<evidence type="ECO:0000256" key="1">
    <source>
        <dbReference type="SAM" id="Phobius"/>
    </source>
</evidence>
<keyword evidence="1" id="KW-0472">Membrane</keyword>
<name>A0A9N8HPG2_9STRA</name>
<organism evidence="2 3">
    <name type="scientific">Seminavis robusta</name>
    <dbReference type="NCBI Taxonomy" id="568900"/>
    <lineage>
        <taxon>Eukaryota</taxon>
        <taxon>Sar</taxon>
        <taxon>Stramenopiles</taxon>
        <taxon>Ochrophyta</taxon>
        <taxon>Bacillariophyta</taxon>
        <taxon>Bacillariophyceae</taxon>
        <taxon>Bacillariophycidae</taxon>
        <taxon>Naviculales</taxon>
        <taxon>Naviculaceae</taxon>
        <taxon>Seminavis</taxon>
    </lineage>
</organism>